<dbReference type="Pfam" id="PF01588">
    <property type="entry name" value="tRNA_bind"/>
    <property type="match status" value="1"/>
</dbReference>
<dbReference type="SUPFAM" id="SSF56037">
    <property type="entry name" value="PheT/TilS domain"/>
    <property type="match status" value="1"/>
</dbReference>
<accession>A8ZZ69</accession>
<evidence type="ECO:0000256" key="7">
    <source>
        <dbReference type="ARBA" id="ARBA00022723"/>
    </source>
</evidence>
<dbReference type="Gene3D" id="3.30.930.10">
    <property type="entry name" value="Bira Bifunctional Protein, Domain 2"/>
    <property type="match status" value="1"/>
</dbReference>
<dbReference type="InterPro" id="IPR009061">
    <property type="entry name" value="DNA-bd_dom_put_sf"/>
</dbReference>
<dbReference type="Proteomes" id="UP000008561">
    <property type="component" value="Chromosome"/>
</dbReference>
<dbReference type="PROSITE" id="PS50886">
    <property type="entry name" value="TRBD"/>
    <property type="match status" value="1"/>
</dbReference>
<gene>
    <name evidence="15" type="primary">pheT</name>
    <name evidence="20" type="ordered locus">Dole_3039</name>
</gene>
<keyword evidence="7 15" id="KW-0479">Metal-binding</keyword>
<evidence type="ECO:0000256" key="11">
    <source>
        <dbReference type="ARBA" id="ARBA00022884"/>
    </source>
</evidence>
<dbReference type="PANTHER" id="PTHR10947:SF0">
    <property type="entry name" value="PHENYLALANINE--TRNA LIGASE BETA SUBUNIT"/>
    <property type="match status" value="1"/>
</dbReference>
<keyword evidence="5 16" id="KW-0820">tRNA-binding</keyword>
<evidence type="ECO:0000313" key="21">
    <source>
        <dbReference type="Proteomes" id="UP000008561"/>
    </source>
</evidence>
<keyword evidence="13 15" id="KW-0030">Aminoacyl-tRNA synthetase</keyword>
<dbReference type="InterPro" id="IPR045060">
    <property type="entry name" value="Phe-tRNA-ligase_IIc_bsu"/>
</dbReference>
<keyword evidence="11 16" id="KW-0694">RNA-binding</keyword>
<dbReference type="NCBIfam" id="NF045760">
    <property type="entry name" value="YtpR"/>
    <property type="match status" value="1"/>
</dbReference>
<keyword evidence="6 15" id="KW-0436">Ligase</keyword>
<dbReference type="SUPFAM" id="SSF50249">
    <property type="entry name" value="Nucleic acid-binding proteins"/>
    <property type="match status" value="1"/>
</dbReference>
<dbReference type="SUPFAM" id="SSF46955">
    <property type="entry name" value="Putative DNA-binding domain"/>
    <property type="match status" value="1"/>
</dbReference>
<dbReference type="Gene3D" id="3.30.70.380">
    <property type="entry name" value="Ferrodoxin-fold anticodon-binding domain"/>
    <property type="match status" value="1"/>
</dbReference>
<dbReference type="InterPro" id="IPR004532">
    <property type="entry name" value="Phe-tRNA-ligase_IIc_bsu_bact"/>
</dbReference>
<evidence type="ECO:0000256" key="12">
    <source>
        <dbReference type="ARBA" id="ARBA00022917"/>
    </source>
</evidence>
<dbReference type="GO" id="GO:0005524">
    <property type="term" value="F:ATP binding"/>
    <property type="evidence" value="ECO:0007669"/>
    <property type="project" value="UniProtKB-UniRule"/>
</dbReference>
<dbReference type="FunFam" id="3.50.40.10:FF:000001">
    <property type="entry name" value="Phenylalanine--tRNA ligase beta subunit"/>
    <property type="match status" value="1"/>
</dbReference>
<dbReference type="RefSeq" id="WP_012176453.1">
    <property type="nucleotide sequence ID" value="NC_009943.1"/>
</dbReference>
<organism evidence="20 21">
    <name type="scientific">Desulfosudis oleivorans (strain DSM 6200 / JCM 39069 / Hxd3)</name>
    <name type="common">Desulfococcus oleovorans</name>
    <dbReference type="NCBI Taxonomy" id="96561"/>
    <lineage>
        <taxon>Bacteria</taxon>
        <taxon>Pseudomonadati</taxon>
        <taxon>Thermodesulfobacteriota</taxon>
        <taxon>Desulfobacteria</taxon>
        <taxon>Desulfobacterales</taxon>
        <taxon>Desulfosudaceae</taxon>
        <taxon>Desulfosudis</taxon>
    </lineage>
</organism>
<dbReference type="eggNOG" id="COG0072">
    <property type="taxonomic scope" value="Bacteria"/>
</dbReference>
<dbReference type="InterPro" id="IPR033714">
    <property type="entry name" value="tRNA_bind_bactPheRS"/>
</dbReference>
<evidence type="ECO:0000256" key="16">
    <source>
        <dbReference type="PROSITE-ProRule" id="PRU00209"/>
    </source>
</evidence>
<dbReference type="EC" id="6.1.1.20" evidence="15"/>
<reference evidence="20 21" key="1">
    <citation type="submission" date="2007-10" db="EMBL/GenBank/DDBJ databases">
        <title>Complete sequence of Desulfococcus oleovorans Hxd3.</title>
        <authorList>
            <consortium name="US DOE Joint Genome Institute"/>
            <person name="Copeland A."/>
            <person name="Lucas S."/>
            <person name="Lapidus A."/>
            <person name="Barry K."/>
            <person name="Glavina del Rio T."/>
            <person name="Dalin E."/>
            <person name="Tice H."/>
            <person name="Pitluck S."/>
            <person name="Kiss H."/>
            <person name="Brettin T."/>
            <person name="Bruce D."/>
            <person name="Detter J.C."/>
            <person name="Han C."/>
            <person name="Schmutz J."/>
            <person name="Larimer F."/>
            <person name="Land M."/>
            <person name="Hauser L."/>
            <person name="Kyrpides N."/>
            <person name="Kim E."/>
            <person name="Wawrik B."/>
            <person name="Richardson P."/>
        </authorList>
    </citation>
    <scope>NUCLEOTIDE SEQUENCE [LARGE SCALE GENOMIC DNA]</scope>
    <source>
        <strain evidence="21">DSM 6200 / JCM 39069 / Hxd3</strain>
    </source>
</reference>
<evidence type="ECO:0000313" key="20">
    <source>
        <dbReference type="EMBL" id="ABW68842.1"/>
    </source>
</evidence>
<feature type="binding site" evidence="15">
    <location>
        <position position="465"/>
    </location>
    <ligand>
        <name>Mg(2+)</name>
        <dbReference type="ChEBI" id="CHEBI:18420"/>
        <note>shared with alpha subunit</note>
    </ligand>
</feature>
<dbReference type="CDD" id="cd02796">
    <property type="entry name" value="tRNA_bind_bactPheRS"/>
    <property type="match status" value="1"/>
</dbReference>
<dbReference type="PROSITE" id="PS51447">
    <property type="entry name" value="FDX_ACB"/>
    <property type="match status" value="1"/>
</dbReference>
<evidence type="ECO:0000259" key="19">
    <source>
        <dbReference type="PROSITE" id="PS51483"/>
    </source>
</evidence>
<dbReference type="InterPro" id="IPR036690">
    <property type="entry name" value="Fdx_antiC-bd_sf"/>
</dbReference>
<evidence type="ECO:0000256" key="5">
    <source>
        <dbReference type="ARBA" id="ARBA00022555"/>
    </source>
</evidence>
<dbReference type="SMART" id="SM00874">
    <property type="entry name" value="B5"/>
    <property type="match status" value="1"/>
</dbReference>
<evidence type="ECO:0000256" key="13">
    <source>
        <dbReference type="ARBA" id="ARBA00023146"/>
    </source>
</evidence>
<dbReference type="OrthoDB" id="9805455at2"/>
<evidence type="ECO:0000259" key="18">
    <source>
        <dbReference type="PROSITE" id="PS51447"/>
    </source>
</evidence>
<dbReference type="CDD" id="cd00769">
    <property type="entry name" value="PheRS_beta_core"/>
    <property type="match status" value="1"/>
</dbReference>
<keyword evidence="10 15" id="KW-0460">Magnesium</keyword>
<feature type="binding site" evidence="15">
    <location>
        <position position="461"/>
    </location>
    <ligand>
        <name>Mg(2+)</name>
        <dbReference type="ChEBI" id="CHEBI:18420"/>
        <note>shared with alpha subunit</note>
    </ligand>
</feature>
<dbReference type="InterPro" id="IPR005121">
    <property type="entry name" value="Fdx_antiC-bd"/>
</dbReference>
<dbReference type="GO" id="GO:0004826">
    <property type="term" value="F:phenylalanine-tRNA ligase activity"/>
    <property type="evidence" value="ECO:0007669"/>
    <property type="project" value="UniProtKB-UniRule"/>
</dbReference>
<feature type="domain" description="TRNA-binding" evidence="17">
    <location>
        <begin position="39"/>
        <end position="147"/>
    </location>
</feature>
<dbReference type="FunFam" id="2.40.50.140:FF:000045">
    <property type="entry name" value="Phenylalanine--tRNA ligase beta subunit"/>
    <property type="match status" value="1"/>
</dbReference>
<proteinExistence type="inferred from homology"/>
<dbReference type="InterPro" id="IPR045864">
    <property type="entry name" value="aa-tRNA-synth_II/BPL/LPL"/>
</dbReference>
<dbReference type="HOGENOM" id="CLU_016891_0_0_7"/>
<dbReference type="GO" id="GO:0006432">
    <property type="term" value="P:phenylalanyl-tRNA aminoacylation"/>
    <property type="evidence" value="ECO:0007669"/>
    <property type="project" value="UniProtKB-UniRule"/>
</dbReference>
<evidence type="ECO:0000259" key="17">
    <source>
        <dbReference type="PROSITE" id="PS50886"/>
    </source>
</evidence>
<dbReference type="Gene3D" id="3.50.40.10">
    <property type="entry name" value="Phenylalanyl-trna Synthetase, Chain B, domain 3"/>
    <property type="match status" value="1"/>
</dbReference>
<dbReference type="Pfam" id="PF03483">
    <property type="entry name" value="B3_4"/>
    <property type="match status" value="1"/>
</dbReference>
<keyword evidence="8 15" id="KW-0547">Nucleotide-binding</keyword>
<dbReference type="HAMAP" id="MF_00283">
    <property type="entry name" value="Phe_tRNA_synth_beta1"/>
    <property type="match status" value="1"/>
</dbReference>
<evidence type="ECO:0000256" key="1">
    <source>
        <dbReference type="ARBA" id="ARBA00004496"/>
    </source>
</evidence>
<evidence type="ECO:0000256" key="15">
    <source>
        <dbReference type="HAMAP-Rule" id="MF_00283"/>
    </source>
</evidence>
<dbReference type="PANTHER" id="PTHR10947">
    <property type="entry name" value="PHENYLALANYL-TRNA SYNTHETASE BETA CHAIN AND LEUCINE-RICH REPEAT-CONTAINING PROTEIN 47"/>
    <property type="match status" value="1"/>
</dbReference>
<feature type="domain" description="B5" evidence="19">
    <location>
        <begin position="401"/>
        <end position="477"/>
    </location>
</feature>
<evidence type="ECO:0000256" key="10">
    <source>
        <dbReference type="ARBA" id="ARBA00022842"/>
    </source>
</evidence>
<dbReference type="Gene3D" id="3.30.56.10">
    <property type="match status" value="2"/>
</dbReference>
<evidence type="ECO:0000256" key="6">
    <source>
        <dbReference type="ARBA" id="ARBA00022598"/>
    </source>
</evidence>
<sequence length="803" mass="86510">MKVSLHWLQEYVPVTLSPADLAEALTMAGLEVEAVSDRYAGLDTVVTGKVTRVSSHPDADRLTVCQVETGDRPLTIVCGAPNVKEGMVAAVALPGTELPGGLAVRKSKIRGVASEGMLCSAVELGIGEDGAGILSLDGATPVGIPATRALNLFDTVLEIDLTPNRADCLSMIGVAREVAALSGGRVARPVSSVPEAAGDVADYASIVIEEPDLCPRYTARVVLDVTVGPSPFWLQDRLRSVGLKPINSVVDITNFVMMETGQPLHAFDLDRLSGNRIVVRRAGAGERFVTLDDKERVLSDDMLMICDAEKPVAVAGVMGGLNSEIVPTTRRVLIESACFAAPSIRKTAKTLGLASDASHRFERGVDPEGTEFAVDRAARLMAEVAGGKPARGVIDNHPRPAGEKRIALGIGDTNRRLGTSLGAEDVARLLASVELLSEPEDNDRLTVTVPSFRVDIDRPEDLIEEVARLWGYNNIAVSFPVIPVSGRLPSGALARRIRVKEAMVGFGFAEVVNYSFIGADACSSMRFAAGTAEDSPIPILNPLSQDQAVMRTSLVPGLLKNTRDNIFQQEKTIRLFETGKVFLPQPGQELPDEPEMLAGLWSGARQPRTWLTMEERCDFYDIKGVLEALISALDLETSFSALAADQCRYTLAGRTARVMIGETAVGLAGEVRPDVLESFGVRQPVFVFEINLSTLFPMITDERCARPISRFPSVSRDITLIVASTVEAADLLKSLAMQGQSLIEQMYLMDVYEGDPIPSGKKSLSIRVVYRSFEKTLKDAFVNRIHTETTEALVKAFNAELPG</sequence>
<dbReference type="Pfam" id="PF17759">
    <property type="entry name" value="tRNA_synthFbeta"/>
    <property type="match status" value="1"/>
</dbReference>
<evidence type="ECO:0000256" key="9">
    <source>
        <dbReference type="ARBA" id="ARBA00022840"/>
    </source>
</evidence>
<dbReference type="InterPro" id="IPR012340">
    <property type="entry name" value="NA-bd_OB-fold"/>
</dbReference>
<dbReference type="InterPro" id="IPR002547">
    <property type="entry name" value="tRNA-bd_dom"/>
</dbReference>
<feature type="binding site" evidence="15">
    <location>
        <position position="464"/>
    </location>
    <ligand>
        <name>Mg(2+)</name>
        <dbReference type="ChEBI" id="CHEBI:18420"/>
        <note>shared with alpha subunit</note>
    </ligand>
</feature>
<dbReference type="InterPro" id="IPR005147">
    <property type="entry name" value="tRNA_synthase_B5-dom"/>
</dbReference>
<dbReference type="STRING" id="96561.Dole_3039"/>
<protein>
    <recommendedName>
        <fullName evidence="15">Phenylalanine--tRNA ligase beta subunit</fullName>
        <ecNumber evidence="15">6.1.1.20</ecNumber>
    </recommendedName>
    <alternativeName>
        <fullName evidence="15">Phenylalanyl-tRNA synthetase beta subunit</fullName>
        <shortName evidence="15">PheRS</shortName>
    </alternativeName>
</protein>
<dbReference type="GO" id="GO:0009328">
    <property type="term" value="C:phenylalanine-tRNA ligase complex"/>
    <property type="evidence" value="ECO:0007669"/>
    <property type="project" value="TreeGrafter"/>
</dbReference>
<dbReference type="SMART" id="SM00896">
    <property type="entry name" value="FDX-ACB"/>
    <property type="match status" value="1"/>
</dbReference>
<keyword evidence="9 15" id="KW-0067">ATP-binding</keyword>
<dbReference type="InterPro" id="IPR020825">
    <property type="entry name" value="Phe-tRNA_synthase-like_B3/B4"/>
</dbReference>
<comment type="catalytic activity">
    <reaction evidence="14 15">
        <text>tRNA(Phe) + L-phenylalanine + ATP = L-phenylalanyl-tRNA(Phe) + AMP + diphosphate + H(+)</text>
        <dbReference type="Rhea" id="RHEA:19413"/>
        <dbReference type="Rhea" id="RHEA-COMP:9668"/>
        <dbReference type="Rhea" id="RHEA-COMP:9699"/>
        <dbReference type="ChEBI" id="CHEBI:15378"/>
        <dbReference type="ChEBI" id="CHEBI:30616"/>
        <dbReference type="ChEBI" id="CHEBI:33019"/>
        <dbReference type="ChEBI" id="CHEBI:58095"/>
        <dbReference type="ChEBI" id="CHEBI:78442"/>
        <dbReference type="ChEBI" id="CHEBI:78531"/>
        <dbReference type="ChEBI" id="CHEBI:456215"/>
        <dbReference type="EC" id="6.1.1.20"/>
    </reaction>
</comment>
<evidence type="ECO:0000256" key="14">
    <source>
        <dbReference type="ARBA" id="ARBA00049255"/>
    </source>
</evidence>
<comment type="subcellular location">
    <subcellularLocation>
        <location evidence="1 15">Cytoplasm</location>
    </subcellularLocation>
</comment>
<feature type="domain" description="FDX-ACB" evidence="18">
    <location>
        <begin position="709"/>
        <end position="802"/>
    </location>
</feature>
<dbReference type="InterPro" id="IPR005146">
    <property type="entry name" value="B3/B4_tRNA-bd"/>
</dbReference>
<dbReference type="EMBL" id="CP000859">
    <property type="protein sequence ID" value="ABW68842.1"/>
    <property type="molecule type" value="Genomic_DNA"/>
</dbReference>
<dbReference type="Gene3D" id="2.40.50.140">
    <property type="entry name" value="Nucleic acid-binding proteins"/>
    <property type="match status" value="1"/>
</dbReference>
<name>A8ZZ69_DESOH</name>
<keyword evidence="4 15" id="KW-0963">Cytoplasm</keyword>
<dbReference type="AlphaFoldDB" id="A8ZZ69"/>
<evidence type="ECO:0000256" key="3">
    <source>
        <dbReference type="ARBA" id="ARBA00011209"/>
    </source>
</evidence>
<dbReference type="SUPFAM" id="SSF54991">
    <property type="entry name" value="Anticodon-binding domain of PheRS"/>
    <property type="match status" value="1"/>
</dbReference>
<feature type="binding site" evidence="15">
    <location>
        <position position="455"/>
    </location>
    <ligand>
        <name>Mg(2+)</name>
        <dbReference type="ChEBI" id="CHEBI:18420"/>
        <note>shared with alpha subunit</note>
    </ligand>
</feature>
<dbReference type="Pfam" id="PF03147">
    <property type="entry name" value="FDX-ACB"/>
    <property type="match status" value="1"/>
</dbReference>
<keyword evidence="12 15" id="KW-0648">Protein biosynthesis</keyword>
<dbReference type="eggNOG" id="COG0073">
    <property type="taxonomic scope" value="Bacteria"/>
</dbReference>
<dbReference type="GO" id="GO:0000049">
    <property type="term" value="F:tRNA binding"/>
    <property type="evidence" value="ECO:0007669"/>
    <property type="project" value="UniProtKB-UniRule"/>
</dbReference>
<dbReference type="PROSITE" id="PS51483">
    <property type="entry name" value="B5"/>
    <property type="match status" value="1"/>
</dbReference>
<dbReference type="InterPro" id="IPR041616">
    <property type="entry name" value="PheRS_beta_core"/>
</dbReference>
<evidence type="ECO:0000256" key="2">
    <source>
        <dbReference type="ARBA" id="ARBA00008653"/>
    </source>
</evidence>
<dbReference type="KEGG" id="dol:Dole_3039"/>
<evidence type="ECO:0000256" key="4">
    <source>
        <dbReference type="ARBA" id="ARBA00022490"/>
    </source>
</evidence>
<comment type="subunit">
    <text evidence="3 15">Tetramer of two alpha and two beta subunits.</text>
</comment>
<dbReference type="NCBIfam" id="TIGR00472">
    <property type="entry name" value="pheT_bact"/>
    <property type="match status" value="1"/>
</dbReference>
<dbReference type="Pfam" id="PF03484">
    <property type="entry name" value="B5"/>
    <property type="match status" value="1"/>
</dbReference>
<evidence type="ECO:0000256" key="8">
    <source>
        <dbReference type="ARBA" id="ARBA00022741"/>
    </source>
</evidence>
<dbReference type="SMART" id="SM00873">
    <property type="entry name" value="B3_4"/>
    <property type="match status" value="1"/>
</dbReference>
<comment type="cofactor">
    <cofactor evidence="15">
        <name>Mg(2+)</name>
        <dbReference type="ChEBI" id="CHEBI:18420"/>
    </cofactor>
    <text evidence="15">Binds 2 magnesium ions per tetramer.</text>
</comment>
<comment type="similarity">
    <text evidence="2 15">Belongs to the phenylalanyl-tRNA synthetase beta subunit family. Type 1 subfamily.</text>
</comment>
<dbReference type="SUPFAM" id="SSF55681">
    <property type="entry name" value="Class II aaRS and biotin synthetases"/>
    <property type="match status" value="1"/>
</dbReference>
<dbReference type="GO" id="GO:0000287">
    <property type="term" value="F:magnesium ion binding"/>
    <property type="evidence" value="ECO:0007669"/>
    <property type="project" value="UniProtKB-UniRule"/>
</dbReference>
<keyword evidence="21" id="KW-1185">Reference proteome</keyword>